<sequence length="87" mass="9714">MSFKEHFEVSLTNVFPGALKEDKFMTRRATRRITHPGMPCPSYEHIDEDFGGQDPTLENSNSCGSTPVYPLGICNQSLAYSPALQTF</sequence>
<name>A0AAV3RD90_LITER</name>
<evidence type="ECO:0000313" key="2">
    <source>
        <dbReference type="Proteomes" id="UP001454036"/>
    </source>
</evidence>
<dbReference type="EMBL" id="BAABME010008701">
    <property type="protein sequence ID" value="GAA0173636.1"/>
    <property type="molecule type" value="Genomic_DNA"/>
</dbReference>
<dbReference type="AlphaFoldDB" id="A0AAV3RD90"/>
<organism evidence="1 2">
    <name type="scientific">Lithospermum erythrorhizon</name>
    <name type="common">Purple gromwell</name>
    <name type="synonym">Lithospermum officinale var. erythrorhizon</name>
    <dbReference type="NCBI Taxonomy" id="34254"/>
    <lineage>
        <taxon>Eukaryota</taxon>
        <taxon>Viridiplantae</taxon>
        <taxon>Streptophyta</taxon>
        <taxon>Embryophyta</taxon>
        <taxon>Tracheophyta</taxon>
        <taxon>Spermatophyta</taxon>
        <taxon>Magnoliopsida</taxon>
        <taxon>eudicotyledons</taxon>
        <taxon>Gunneridae</taxon>
        <taxon>Pentapetalae</taxon>
        <taxon>asterids</taxon>
        <taxon>lamiids</taxon>
        <taxon>Boraginales</taxon>
        <taxon>Boraginaceae</taxon>
        <taxon>Boraginoideae</taxon>
        <taxon>Lithospermeae</taxon>
        <taxon>Lithospermum</taxon>
    </lineage>
</organism>
<accession>A0AAV3RD90</accession>
<protein>
    <submittedName>
        <fullName evidence="1">Uncharacterized protein</fullName>
    </submittedName>
</protein>
<keyword evidence="2" id="KW-1185">Reference proteome</keyword>
<evidence type="ECO:0000313" key="1">
    <source>
        <dbReference type="EMBL" id="GAA0173636.1"/>
    </source>
</evidence>
<dbReference type="Proteomes" id="UP001454036">
    <property type="component" value="Unassembled WGS sequence"/>
</dbReference>
<proteinExistence type="predicted"/>
<comment type="caution">
    <text evidence="1">The sequence shown here is derived from an EMBL/GenBank/DDBJ whole genome shotgun (WGS) entry which is preliminary data.</text>
</comment>
<gene>
    <name evidence="1" type="ORF">LIER_27211</name>
</gene>
<reference evidence="1 2" key="1">
    <citation type="submission" date="2024-01" db="EMBL/GenBank/DDBJ databases">
        <title>The complete chloroplast genome sequence of Lithospermum erythrorhizon: insights into the phylogenetic relationship among Boraginaceae species and the maternal lineages of purple gromwells.</title>
        <authorList>
            <person name="Okada T."/>
            <person name="Watanabe K."/>
        </authorList>
    </citation>
    <scope>NUCLEOTIDE SEQUENCE [LARGE SCALE GENOMIC DNA]</scope>
</reference>